<dbReference type="EMBL" id="JACHBX010000002">
    <property type="protein sequence ID" value="MBB6134506.1"/>
    <property type="molecule type" value="Genomic_DNA"/>
</dbReference>
<comment type="caution">
    <text evidence="5">The sequence shown here is derived from an EMBL/GenBank/DDBJ whole genome shotgun (WGS) entry which is preliminary data.</text>
</comment>
<dbReference type="PANTHER" id="PTHR30035">
    <property type="entry name" value="LIPOPROTEIN VACJ-RELATED"/>
    <property type="match status" value="1"/>
</dbReference>
<evidence type="ECO:0000256" key="3">
    <source>
        <dbReference type="SAM" id="MobiDB-lite"/>
    </source>
</evidence>
<sequence>MNYTNMLSHVRLCAAAAAVLVLTGCATTANNPQDPLEGYNRAVYSFNDAVDRTVLKPTATAYKKVVPGFAQTGVNNFFGNLSDAWSSINNFLQGKGEAGATDFGRVAVNSTFGIFGLLDIASEAGMQKHNEDFGQTLGKWGVPSGPYLILPLLGPSTVRDTAALPADFAGDIWTYKTPVNWRNVGTGVRIIDKRATLLDASGLMEDAALDRYEFLRDGYLQRRQSQVYDGNVPRQADDVAEPAPSETK</sequence>
<organism evidence="5 6">
    <name type="scientific">Massilia aurea</name>
    <dbReference type="NCBI Taxonomy" id="373040"/>
    <lineage>
        <taxon>Bacteria</taxon>
        <taxon>Pseudomonadati</taxon>
        <taxon>Pseudomonadota</taxon>
        <taxon>Betaproteobacteria</taxon>
        <taxon>Burkholderiales</taxon>
        <taxon>Oxalobacteraceae</taxon>
        <taxon>Telluria group</taxon>
        <taxon>Massilia</taxon>
    </lineage>
</organism>
<dbReference type="PRINTS" id="PR01805">
    <property type="entry name" value="VACJLIPOPROT"/>
</dbReference>
<name>A0A7W9X122_9BURK</name>
<keyword evidence="2 4" id="KW-0732">Signal</keyword>
<dbReference type="Proteomes" id="UP000540787">
    <property type="component" value="Unassembled WGS sequence"/>
</dbReference>
<feature type="region of interest" description="Disordered" evidence="3">
    <location>
        <begin position="226"/>
        <end position="248"/>
    </location>
</feature>
<protein>
    <submittedName>
        <fullName evidence="5">Phospholipid-binding lipoprotein MlaA</fullName>
    </submittedName>
</protein>
<keyword evidence="5" id="KW-0449">Lipoprotein</keyword>
<accession>A0A7W9X122</accession>
<dbReference type="RefSeq" id="WP_183555099.1">
    <property type="nucleotide sequence ID" value="NZ_JACHBX010000002.1"/>
</dbReference>
<dbReference type="PANTHER" id="PTHR30035:SF3">
    <property type="entry name" value="INTERMEMBRANE PHOSPHOLIPID TRANSPORT SYSTEM LIPOPROTEIN MLAA"/>
    <property type="match status" value="1"/>
</dbReference>
<evidence type="ECO:0000256" key="1">
    <source>
        <dbReference type="ARBA" id="ARBA00010634"/>
    </source>
</evidence>
<dbReference type="Pfam" id="PF04333">
    <property type="entry name" value="MlaA"/>
    <property type="match status" value="1"/>
</dbReference>
<dbReference type="InterPro" id="IPR007428">
    <property type="entry name" value="MlaA"/>
</dbReference>
<gene>
    <name evidence="5" type="ORF">HD842_002648</name>
</gene>
<evidence type="ECO:0000313" key="6">
    <source>
        <dbReference type="Proteomes" id="UP000540787"/>
    </source>
</evidence>
<feature type="chain" id="PRO_5031098946" evidence="4">
    <location>
        <begin position="29"/>
        <end position="248"/>
    </location>
</feature>
<dbReference type="GO" id="GO:0120010">
    <property type="term" value="P:intermembrane phospholipid transfer"/>
    <property type="evidence" value="ECO:0007669"/>
    <property type="project" value="TreeGrafter"/>
</dbReference>
<evidence type="ECO:0000256" key="2">
    <source>
        <dbReference type="ARBA" id="ARBA00022729"/>
    </source>
</evidence>
<dbReference type="AlphaFoldDB" id="A0A7W9X122"/>
<proteinExistence type="inferred from homology"/>
<keyword evidence="6" id="KW-1185">Reference proteome</keyword>
<evidence type="ECO:0000313" key="5">
    <source>
        <dbReference type="EMBL" id="MBB6134506.1"/>
    </source>
</evidence>
<dbReference type="GO" id="GO:0016020">
    <property type="term" value="C:membrane"/>
    <property type="evidence" value="ECO:0007669"/>
    <property type="project" value="InterPro"/>
</dbReference>
<comment type="similarity">
    <text evidence="1">Belongs to the MlaA family.</text>
</comment>
<feature type="signal peptide" evidence="4">
    <location>
        <begin position="1"/>
        <end position="28"/>
    </location>
</feature>
<evidence type="ECO:0000256" key="4">
    <source>
        <dbReference type="SAM" id="SignalP"/>
    </source>
</evidence>
<reference evidence="5 6" key="1">
    <citation type="submission" date="2020-08" db="EMBL/GenBank/DDBJ databases">
        <title>The Agave Microbiome: Exploring the role of microbial communities in plant adaptations to desert environments.</title>
        <authorList>
            <person name="Partida-Martinez L.P."/>
        </authorList>
    </citation>
    <scope>NUCLEOTIDE SEQUENCE [LARGE SCALE GENOMIC DNA]</scope>
    <source>
        <strain evidence="5 6">AT3.2</strain>
    </source>
</reference>